<comment type="similarity">
    <text evidence="2">Belongs to the RbfA family.</text>
</comment>
<evidence type="ECO:0000313" key="4">
    <source>
        <dbReference type="Proteomes" id="UP000003936"/>
    </source>
</evidence>
<dbReference type="InterPro" id="IPR000238">
    <property type="entry name" value="RbfA"/>
</dbReference>
<dbReference type="SUPFAM" id="SSF89919">
    <property type="entry name" value="Ribosome-binding factor A, RbfA"/>
    <property type="match status" value="1"/>
</dbReference>
<evidence type="ECO:0000256" key="1">
    <source>
        <dbReference type="ARBA" id="ARBA00022517"/>
    </source>
</evidence>
<dbReference type="KEGG" id="sect:A359_04970"/>
<evidence type="ECO:0000313" key="3">
    <source>
        <dbReference type="EMBL" id="AFP84889.1"/>
    </source>
</evidence>
<dbReference type="OrthoDB" id="307788at2"/>
<dbReference type="PATRIC" id="fig|1199245.3.peg.602"/>
<dbReference type="NCBIfam" id="TIGR00082">
    <property type="entry name" value="rbfA"/>
    <property type="match status" value="1"/>
</dbReference>
<dbReference type="PANTHER" id="PTHR33515:SF1">
    <property type="entry name" value="RIBOSOME-BINDING FACTOR A, CHLOROPLASTIC-RELATED"/>
    <property type="match status" value="1"/>
</dbReference>
<protein>
    <recommendedName>
        <fullName evidence="2">Ribosome-binding factor A</fullName>
    </recommendedName>
</protein>
<comment type="subcellular location">
    <subcellularLocation>
        <location evidence="2">Cytoplasm</location>
    </subcellularLocation>
</comment>
<keyword evidence="4" id="KW-1185">Reference proteome</keyword>
<dbReference type="InterPro" id="IPR023799">
    <property type="entry name" value="RbfA_dom_sf"/>
</dbReference>
<keyword evidence="1 2" id="KW-0690">Ribosome biogenesis</keyword>
<dbReference type="HOGENOM" id="CLU_089475_5_0_6"/>
<dbReference type="GO" id="GO:0043024">
    <property type="term" value="F:ribosomal small subunit binding"/>
    <property type="evidence" value="ECO:0007669"/>
    <property type="project" value="TreeGrafter"/>
</dbReference>
<dbReference type="GO" id="GO:0005829">
    <property type="term" value="C:cytosol"/>
    <property type="evidence" value="ECO:0007669"/>
    <property type="project" value="TreeGrafter"/>
</dbReference>
<comment type="function">
    <text evidence="2">One of several proteins that assist in the late maturation steps of the functional core of the 30S ribosomal subunit. Associates with free 30S ribosomal subunits (but not with 30S subunits that are part of 70S ribosomes or polysomes). Required for efficient processing of 16S rRNA. May interact with the 5'-terminal helix region of 16S rRNA.</text>
</comment>
<organism evidence="3 4">
    <name type="scientific">secondary endosymbiont of Ctenarytaina eucalypti</name>
    <dbReference type="NCBI Taxonomy" id="1199245"/>
    <lineage>
        <taxon>Bacteria</taxon>
        <taxon>Pseudomonadati</taxon>
        <taxon>Pseudomonadota</taxon>
        <taxon>Gammaproteobacteria</taxon>
        <taxon>Enterobacterales</taxon>
        <taxon>Enterobacteriaceae</taxon>
        <taxon>aphid secondary symbionts</taxon>
    </lineage>
</organism>
<dbReference type="RefSeq" id="WP_014888187.1">
    <property type="nucleotide sequence ID" value="NC_018419.1"/>
</dbReference>
<dbReference type="STRING" id="1199245.A359_04970"/>
<sequence length="132" mass="15026">MAKEYTRTQRISQEMQKEIAIILQRKITDPRLAMVTISGVKVSRDLAYAKVFVTFLDESKPDQMKNGVQTLQNAARFIRSLLGKVANRRVVPELTFAYDNSLATGMSISKLVSQTVQNDRLRYSRNTSVEKI</sequence>
<dbReference type="AlphaFoldDB" id="J3Z3U5"/>
<dbReference type="Gene3D" id="3.30.300.20">
    <property type="match status" value="1"/>
</dbReference>
<dbReference type="GO" id="GO:0030490">
    <property type="term" value="P:maturation of SSU-rRNA"/>
    <property type="evidence" value="ECO:0007669"/>
    <property type="project" value="UniProtKB-UniRule"/>
</dbReference>
<dbReference type="PANTHER" id="PTHR33515">
    <property type="entry name" value="RIBOSOME-BINDING FACTOR A, CHLOROPLASTIC-RELATED"/>
    <property type="match status" value="1"/>
</dbReference>
<name>J3Z3U5_9ENTR</name>
<comment type="subunit">
    <text evidence="2">Monomer. Binds 30S ribosomal subunits, but not 50S ribosomal subunits or 70S ribosomes.</text>
</comment>
<proteinExistence type="inferred from homology"/>
<dbReference type="Proteomes" id="UP000003936">
    <property type="component" value="Chromosome"/>
</dbReference>
<gene>
    <name evidence="2" type="primary">rbfA</name>
    <name evidence="3" type="ORF">A359_04970</name>
</gene>
<reference evidence="3 4" key="1">
    <citation type="journal article" date="2012" name="Mol. Biol. Evol.">
        <title>Genome reduction and co-evolution between the primary and secondary bacterial symbionts of psyllids.</title>
        <authorList>
            <person name="Sloan D.B."/>
            <person name="Moran N.A."/>
        </authorList>
    </citation>
    <scope>NUCLEOTIDE SEQUENCE [LARGE SCALE GENOMIC DNA]</scope>
    <source>
        <strain evidence="3">Ceuc_S</strain>
    </source>
</reference>
<dbReference type="InterPro" id="IPR015946">
    <property type="entry name" value="KH_dom-like_a/b"/>
</dbReference>
<keyword evidence="2" id="KW-0963">Cytoplasm</keyword>
<dbReference type="Pfam" id="PF02033">
    <property type="entry name" value="RBFA"/>
    <property type="match status" value="1"/>
</dbReference>
<evidence type="ECO:0000256" key="2">
    <source>
        <dbReference type="HAMAP-Rule" id="MF_00003"/>
    </source>
</evidence>
<accession>J3Z3U5</accession>
<dbReference type="EMBL" id="CP003546">
    <property type="protein sequence ID" value="AFP84889.1"/>
    <property type="molecule type" value="Genomic_DNA"/>
</dbReference>
<dbReference type="HAMAP" id="MF_00003">
    <property type="entry name" value="RbfA"/>
    <property type="match status" value="1"/>
</dbReference>